<dbReference type="PROSITE" id="PS00108">
    <property type="entry name" value="PROTEIN_KINASE_ST"/>
    <property type="match status" value="1"/>
</dbReference>
<evidence type="ECO:0000313" key="3">
    <source>
        <dbReference type="EMBL" id="CAK9000620.1"/>
    </source>
</evidence>
<feature type="region of interest" description="Disordered" evidence="1">
    <location>
        <begin position="431"/>
        <end position="454"/>
    </location>
</feature>
<dbReference type="InterPro" id="IPR008271">
    <property type="entry name" value="Ser/Thr_kinase_AS"/>
</dbReference>
<proteinExistence type="predicted"/>
<dbReference type="Gene3D" id="1.10.510.10">
    <property type="entry name" value="Transferase(Phosphotransferase) domain 1"/>
    <property type="match status" value="1"/>
</dbReference>
<protein>
    <recommendedName>
        <fullName evidence="2">Protein kinase domain-containing protein</fullName>
    </recommendedName>
</protein>
<evidence type="ECO:0000256" key="1">
    <source>
        <dbReference type="SAM" id="MobiDB-lite"/>
    </source>
</evidence>
<dbReference type="PROSITE" id="PS50011">
    <property type="entry name" value="PROTEIN_KINASE_DOM"/>
    <property type="match status" value="1"/>
</dbReference>
<reference evidence="3 4" key="1">
    <citation type="submission" date="2024-02" db="EMBL/GenBank/DDBJ databases">
        <authorList>
            <person name="Chen Y."/>
            <person name="Shah S."/>
            <person name="Dougan E. K."/>
            <person name="Thang M."/>
            <person name="Chan C."/>
        </authorList>
    </citation>
    <scope>NUCLEOTIDE SEQUENCE [LARGE SCALE GENOMIC DNA]</scope>
</reference>
<evidence type="ECO:0000259" key="2">
    <source>
        <dbReference type="PROSITE" id="PS50011"/>
    </source>
</evidence>
<gene>
    <name evidence="3" type="ORF">CCMP2556_LOCUS6135</name>
</gene>
<dbReference type="Proteomes" id="UP001642484">
    <property type="component" value="Unassembled WGS sequence"/>
</dbReference>
<dbReference type="EMBL" id="CAXAMN010002658">
    <property type="protein sequence ID" value="CAK9000620.1"/>
    <property type="molecule type" value="Genomic_DNA"/>
</dbReference>
<feature type="domain" description="Protein kinase" evidence="2">
    <location>
        <begin position="125"/>
        <end position="414"/>
    </location>
</feature>
<organism evidence="3 4">
    <name type="scientific">Durusdinium trenchii</name>
    <dbReference type="NCBI Taxonomy" id="1381693"/>
    <lineage>
        <taxon>Eukaryota</taxon>
        <taxon>Sar</taxon>
        <taxon>Alveolata</taxon>
        <taxon>Dinophyceae</taxon>
        <taxon>Suessiales</taxon>
        <taxon>Symbiodiniaceae</taxon>
        <taxon>Durusdinium</taxon>
    </lineage>
</organism>
<name>A0ABP0IDE4_9DINO</name>
<keyword evidence="4" id="KW-1185">Reference proteome</keyword>
<sequence length="454" mass="50812">MGAQCAKADVSNDDFVLVNQVLAEAPGLDETSKEDGPATHLDRFTGTTTYEYVRYDIDEATKEANSPTSTNAGTPLGDLSVYTTEEDQEEYQEVLWGRVDESASADWTSEHRLEEMVEQVCHEDLTFKTELCSTVKSTVCLVEWKGQMVVAKKIEKSLLTEVDPESIETRDISMREMLHELKILSTISHPCIVNVLGSGFERQQGPFFLTEYMAGGDVESYMQKQRAKSLDQTFKPGWSLAMQWILSTAEALAYLHGLPEPVIHRDLKPLNLLLTKDLKLKVTDLGISKVMPRHERASDPVKMTGGVGTWRYMAPEVVRHEQYTDRIDVYSLALIAYFFLSGRQPFDSFCRGDVETILKAYLAGKEPRPELDMFIGSMEMRAFLQEAWHAEPQRRPSASDCVARLKEISTHGLLHSVGVFSKNLKRSLQPFSRGTAKPDASGPKSFGSTFGTTG</sequence>
<evidence type="ECO:0000313" key="4">
    <source>
        <dbReference type="Proteomes" id="UP001642484"/>
    </source>
</evidence>
<dbReference type="PANTHER" id="PTHR44329">
    <property type="entry name" value="SERINE/THREONINE-PROTEIN KINASE TNNI3K-RELATED"/>
    <property type="match status" value="1"/>
</dbReference>
<dbReference type="InterPro" id="IPR000719">
    <property type="entry name" value="Prot_kinase_dom"/>
</dbReference>
<dbReference type="InterPro" id="IPR011009">
    <property type="entry name" value="Kinase-like_dom_sf"/>
</dbReference>
<accession>A0ABP0IDE4</accession>
<dbReference type="SUPFAM" id="SSF56112">
    <property type="entry name" value="Protein kinase-like (PK-like)"/>
    <property type="match status" value="1"/>
</dbReference>
<dbReference type="InterPro" id="IPR051681">
    <property type="entry name" value="Ser/Thr_Kinases-Pseudokinases"/>
</dbReference>
<comment type="caution">
    <text evidence="3">The sequence shown here is derived from an EMBL/GenBank/DDBJ whole genome shotgun (WGS) entry which is preliminary data.</text>
</comment>
<dbReference type="Pfam" id="PF00069">
    <property type="entry name" value="Pkinase"/>
    <property type="match status" value="1"/>
</dbReference>
<dbReference type="SMART" id="SM00220">
    <property type="entry name" value="S_TKc"/>
    <property type="match status" value="1"/>
</dbReference>